<dbReference type="CDD" id="cd00118">
    <property type="entry name" value="LysM"/>
    <property type="match status" value="1"/>
</dbReference>
<feature type="region of interest" description="Disordered" evidence="6">
    <location>
        <begin position="1222"/>
        <end position="1245"/>
    </location>
</feature>
<dbReference type="InterPro" id="IPR001223">
    <property type="entry name" value="Glyco_hydro18_cat"/>
</dbReference>
<dbReference type="InterPro" id="IPR017853">
    <property type="entry name" value="GH"/>
</dbReference>
<dbReference type="PANTHER" id="PTHR47700:SF2">
    <property type="entry name" value="CHITINASE"/>
    <property type="match status" value="1"/>
</dbReference>
<dbReference type="EC" id="3.2.1.14" evidence="2"/>
<dbReference type="GO" id="GO:0008061">
    <property type="term" value="F:chitin binding"/>
    <property type="evidence" value="ECO:0007669"/>
    <property type="project" value="UniProtKB-KW"/>
</dbReference>
<dbReference type="GO" id="GO:0008843">
    <property type="term" value="F:endochitinase activity"/>
    <property type="evidence" value="ECO:0007669"/>
    <property type="project" value="UniProtKB-EC"/>
</dbReference>
<dbReference type="GeneID" id="85309322"/>
<dbReference type="InterPro" id="IPR018392">
    <property type="entry name" value="LysM"/>
</dbReference>
<dbReference type="InterPro" id="IPR036779">
    <property type="entry name" value="LysM_dom_sf"/>
</dbReference>
<reference evidence="10" key="1">
    <citation type="submission" date="2023-06" db="EMBL/GenBank/DDBJ databases">
        <title>Genome-scale phylogeny and comparative genomics of the fungal order Sordariales.</title>
        <authorList>
            <consortium name="Lawrence Berkeley National Laboratory"/>
            <person name="Hensen N."/>
            <person name="Bonometti L."/>
            <person name="Westerberg I."/>
            <person name="Brannstrom I.O."/>
            <person name="Guillou S."/>
            <person name="Cros-Aarteil S."/>
            <person name="Calhoun S."/>
            <person name="Haridas S."/>
            <person name="Kuo A."/>
            <person name="Mondo S."/>
            <person name="Pangilinan J."/>
            <person name="Riley R."/>
            <person name="Labutti K."/>
            <person name="Andreopoulos B."/>
            <person name="Lipzen A."/>
            <person name="Chen C."/>
            <person name="Yanf M."/>
            <person name="Daum C."/>
            <person name="Ng V."/>
            <person name="Clum A."/>
            <person name="Steindorff A."/>
            <person name="Ohm R."/>
            <person name="Martin F."/>
            <person name="Silar P."/>
            <person name="Natvig D."/>
            <person name="Lalanne C."/>
            <person name="Gautier V."/>
            <person name="Ament-Velasquez S.L."/>
            <person name="Kruys A."/>
            <person name="Hutchinson M.I."/>
            <person name="Powell A.J."/>
            <person name="Barry K."/>
            <person name="Miller A.N."/>
            <person name="Grigoriev I.V."/>
            <person name="Debuchy R."/>
            <person name="Gladieux P."/>
            <person name="Thoren M.H."/>
            <person name="Johannesson H."/>
        </authorList>
    </citation>
    <scope>NUCLEOTIDE SEQUENCE</scope>
    <source>
        <strain evidence="10">8032-3</strain>
    </source>
</reference>
<evidence type="ECO:0000256" key="4">
    <source>
        <dbReference type="ARBA" id="ARBA00023026"/>
    </source>
</evidence>
<dbReference type="SMART" id="SM00257">
    <property type="entry name" value="LysM"/>
    <property type="match status" value="2"/>
</dbReference>
<keyword evidence="11" id="KW-1185">Reference proteome</keyword>
<evidence type="ECO:0000256" key="1">
    <source>
        <dbReference type="ARBA" id="ARBA00008682"/>
    </source>
</evidence>
<feature type="compositionally biased region" description="Pro residues" evidence="6">
    <location>
        <begin position="1227"/>
        <end position="1245"/>
    </location>
</feature>
<evidence type="ECO:0000256" key="7">
    <source>
        <dbReference type="SAM" id="SignalP"/>
    </source>
</evidence>
<dbReference type="SUPFAM" id="SSF57016">
    <property type="entry name" value="Plant lectins/antimicrobial peptides"/>
    <property type="match status" value="1"/>
</dbReference>
<protein>
    <recommendedName>
        <fullName evidence="2">chitinase</fullName>
        <ecNumber evidence="2">3.2.1.14</ecNumber>
    </recommendedName>
</protein>
<dbReference type="CDD" id="cd00035">
    <property type="entry name" value="ChtBD1"/>
    <property type="match status" value="1"/>
</dbReference>
<keyword evidence="7" id="KW-0732">Signal</keyword>
<feature type="region of interest" description="Disordered" evidence="6">
    <location>
        <begin position="1102"/>
        <end position="1138"/>
    </location>
</feature>
<feature type="domain" description="GH18" evidence="9">
    <location>
        <begin position="557"/>
        <end position="931"/>
    </location>
</feature>
<feature type="domain" description="LysM" evidence="8">
    <location>
        <begin position="415"/>
        <end position="463"/>
    </location>
</feature>
<dbReference type="Proteomes" id="UP001244011">
    <property type="component" value="Unassembled WGS sequence"/>
</dbReference>
<dbReference type="PROSITE" id="PS51910">
    <property type="entry name" value="GH18_2"/>
    <property type="match status" value="1"/>
</dbReference>
<evidence type="ECO:0000259" key="9">
    <source>
        <dbReference type="PROSITE" id="PS51910"/>
    </source>
</evidence>
<keyword evidence="4" id="KW-0843">Virulence</keyword>
<evidence type="ECO:0000313" key="10">
    <source>
        <dbReference type="EMBL" id="KAK1766312.1"/>
    </source>
</evidence>
<keyword evidence="5" id="KW-0326">Glycosidase</keyword>
<dbReference type="SUPFAM" id="SSF51445">
    <property type="entry name" value="(Trans)glycosidases"/>
    <property type="match status" value="1"/>
</dbReference>
<dbReference type="RefSeq" id="XP_060282525.1">
    <property type="nucleotide sequence ID" value="XM_060426135.1"/>
</dbReference>
<keyword evidence="5" id="KW-0378">Hydrolase</keyword>
<feature type="chain" id="PRO_5042561423" description="chitinase" evidence="7">
    <location>
        <begin position="24"/>
        <end position="1417"/>
    </location>
</feature>
<dbReference type="Gene3D" id="3.10.50.10">
    <property type="match status" value="1"/>
</dbReference>
<dbReference type="InterPro" id="IPR053214">
    <property type="entry name" value="LysM12-like"/>
</dbReference>
<evidence type="ECO:0000256" key="5">
    <source>
        <dbReference type="ARBA" id="ARBA00023295"/>
    </source>
</evidence>
<evidence type="ECO:0000256" key="3">
    <source>
        <dbReference type="ARBA" id="ARBA00022669"/>
    </source>
</evidence>
<organism evidence="10 11">
    <name type="scientific">Phialemonium atrogriseum</name>
    <dbReference type="NCBI Taxonomy" id="1093897"/>
    <lineage>
        <taxon>Eukaryota</taxon>
        <taxon>Fungi</taxon>
        <taxon>Dikarya</taxon>
        <taxon>Ascomycota</taxon>
        <taxon>Pezizomycotina</taxon>
        <taxon>Sordariomycetes</taxon>
        <taxon>Sordariomycetidae</taxon>
        <taxon>Cephalothecales</taxon>
        <taxon>Cephalothecaceae</taxon>
        <taxon>Phialemonium</taxon>
    </lineage>
</organism>
<dbReference type="PROSITE" id="PS51782">
    <property type="entry name" value="LYSM"/>
    <property type="match status" value="2"/>
</dbReference>
<evidence type="ECO:0000256" key="6">
    <source>
        <dbReference type="SAM" id="MobiDB-lite"/>
    </source>
</evidence>
<evidence type="ECO:0000313" key="11">
    <source>
        <dbReference type="Proteomes" id="UP001244011"/>
    </source>
</evidence>
<accession>A0AAJ0C083</accession>
<gene>
    <name evidence="10" type="ORF">QBC33DRAFT_516211</name>
</gene>
<dbReference type="PANTHER" id="PTHR47700">
    <property type="entry name" value="V CHITINASE, PUTATIVE (AFU_ORTHOLOGUE AFUA_6G13720)-RELATED"/>
    <property type="match status" value="1"/>
</dbReference>
<dbReference type="InterPro" id="IPR036861">
    <property type="entry name" value="Endochitinase-like_sf"/>
</dbReference>
<feature type="compositionally biased region" description="Polar residues" evidence="6">
    <location>
        <begin position="1122"/>
        <end position="1138"/>
    </location>
</feature>
<dbReference type="Pfam" id="PF01476">
    <property type="entry name" value="LysM"/>
    <property type="match status" value="2"/>
</dbReference>
<name>A0AAJ0C083_9PEZI</name>
<dbReference type="InterPro" id="IPR029070">
    <property type="entry name" value="Chitinase_insertion_sf"/>
</dbReference>
<evidence type="ECO:0000259" key="8">
    <source>
        <dbReference type="PROSITE" id="PS51782"/>
    </source>
</evidence>
<dbReference type="Gene3D" id="3.20.20.80">
    <property type="entry name" value="Glycosidases"/>
    <property type="match status" value="1"/>
</dbReference>
<dbReference type="CDD" id="cd02878">
    <property type="entry name" value="GH18_zymocin_alpha"/>
    <property type="match status" value="1"/>
</dbReference>
<dbReference type="Gene3D" id="3.30.60.10">
    <property type="entry name" value="Endochitinase-like"/>
    <property type="match status" value="1"/>
</dbReference>
<comment type="caution">
    <text evidence="10">The sequence shown here is derived from an EMBL/GenBank/DDBJ whole genome shotgun (WGS) entry which is preliminary data.</text>
</comment>
<dbReference type="Gene3D" id="3.10.350.10">
    <property type="entry name" value="LysM domain"/>
    <property type="match status" value="2"/>
</dbReference>
<feature type="compositionally biased region" description="Low complexity" evidence="6">
    <location>
        <begin position="1102"/>
        <end position="1118"/>
    </location>
</feature>
<feature type="domain" description="LysM" evidence="8">
    <location>
        <begin position="351"/>
        <end position="396"/>
    </location>
</feature>
<dbReference type="InterPro" id="IPR011583">
    <property type="entry name" value="Chitinase_II/V-like_cat"/>
</dbReference>
<dbReference type="EMBL" id="MU839012">
    <property type="protein sequence ID" value="KAK1766312.1"/>
    <property type="molecule type" value="Genomic_DNA"/>
</dbReference>
<comment type="similarity">
    <text evidence="1">Belongs to the glycosyl hydrolase 18 family. Chitinase class V subfamily.</text>
</comment>
<dbReference type="GO" id="GO:0005975">
    <property type="term" value="P:carbohydrate metabolic process"/>
    <property type="evidence" value="ECO:0007669"/>
    <property type="project" value="InterPro"/>
</dbReference>
<dbReference type="SMART" id="SM00636">
    <property type="entry name" value="Glyco_18"/>
    <property type="match status" value="1"/>
</dbReference>
<dbReference type="Pfam" id="PF00704">
    <property type="entry name" value="Glyco_hydro_18"/>
    <property type="match status" value="1"/>
</dbReference>
<evidence type="ECO:0000256" key="2">
    <source>
        <dbReference type="ARBA" id="ARBA00012729"/>
    </source>
</evidence>
<sequence length="1417" mass="148747">MGLPSLAAAISLAVAWAPPGALASSNQANGAASAIMASISVSTASGPISGMPTDLVGARDAVLAGNYTSRLHHQGRDRCPSSCSSAGVDTTAWYVYGSLNRLRRACSKTMLLDFALFNQIDGTKAHVAISACTADLGSTTSGTGSSISGSAATCVAEEVQQATATSSVQLASSGVASSAHAADVAAALDQLRAYSSLGDAACNETIKYAYTGNIAVGVYAGSGLANQGVLSSVLEKLSSQVKSDGSVAESLVVQMCSNSSARYSLGILANTKGDLGAVQRGLQSWKNGSCVAMDTSVPTWQIVAYLAPALLQSGLNSSATNATNSSSINPAARPRWSPVKRVVSSRDTTCRTIQVAAGDECASLAAECGITPAQFTTYNPSPNLCSSLIPGQHVCCSAGTLPDFLPKPEADGYCYAYLVQTGDTCSFLAASYDLTTDKIEQYNSNTWGWNGCAKLFADYYICLSSGYPPMPATVPNAVCGPQVNNTAKAPPGADLSTLNECPLNACCDVWGQCGTTTEFCTTSQSATGAPGTAADGANGCISNCGTNIIGSSAPSQTYRIAYFEAFDWQRSCLRMSVTSIDTSAYTHIHFSFITLNPDFSINTNDVANQLPLFRGMAGVKKIVSVGGWTFSTDPGTYTIFRNAVASNANRQTLVTNVINFLNEYNLDGIDWDWEYPDEPDIPGIPAGTAAESIGFFLLLDQLKLQMPAGKTVSITAPASFWYLQYFPIQALSLVVDYVVLMTYDLHGQWDYINKYADPGCPSYDQGLGNCLRSHVNISETINALSMITKAGVPSNMIAVGVSSYGRSFQMTTPGCWTEQCTFTGPESGAYPGPCTNTAGYISDYEIGLILKQNPSSQDLFDSTSYSNVLVFNNTQWVAYMDDDNKVFREGLYQGIGFLGTADWAVDLQSDSGTGDGSGDSDSSSTIYVDPGIWNSPTPLVTALPCATLVWPPLPLHSTTTIAFDPWTTTISYSSLTTLTSTLAGGALTTYPDYVYVSWLTVLTIPPVVTTEIAVWGISLACGATGGSIVLSSSVQPPPFTVVITPVISGTTSIIGATKTTTSSAAPVIWGSITYTPPVETETLGGLTTIIGGRTQPPTVVTVTPNPHPTTTPSTTDPVLNPKKTSWTSGKPASPTNTGGCPGCGKTCHLFCDPGCPGCPPGVFGSDGGGEDGDNDDDRDEDPTATYTGIYNILTDDVYPTVLIAANIASSLDSVINSLVQSVFTTSTPPPPPPPTSTQGPPPPPTPTADCIFLDAYFFLVFDVFNIAGWGGDDGAALKTQESGCGGLSGWTEKSPTEFIFDLTYFIKAGCVERAIVSAGGPKIQCQFEGTVDSKKAREAGSTSLRARLDVPRGLNGTKLPPDFPPYTNEELQEIAEFYRSTQPTTAPHTGYVPMTWEATSPTPQPTETLPRLFRRGL</sequence>
<dbReference type="SUPFAM" id="SSF54556">
    <property type="entry name" value="Chitinase insertion domain"/>
    <property type="match status" value="1"/>
</dbReference>
<proteinExistence type="inferred from homology"/>
<keyword evidence="3" id="KW-0147">Chitin-binding</keyword>
<dbReference type="SUPFAM" id="SSF54106">
    <property type="entry name" value="LysM domain"/>
    <property type="match status" value="2"/>
</dbReference>
<feature type="signal peptide" evidence="7">
    <location>
        <begin position="1"/>
        <end position="23"/>
    </location>
</feature>